<dbReference type="AlphaFoldDB" id="A0A816M467"/>
<dbReference type="Proteomes" id="UP000676336">
    <property type="component" value="Unassembled WGS sequence"/>
</dbReference>
<dbReference type="GO" id="GO:0003682">
    <property type="term" value="F:chromatin binding"/>
    <property type="evidence" value="ECO:0007669"/>
    <property type="project" value="InterPro"/>
</dbReference>
<comment type="caution">
    <text evidence="4">The sequence shown here is derived from an EMBL/GenBank/DDBJ whole genome shotgun (WGS) entry which is preliminary data.</text>
</comment>
<dbReference type="PANTHER" id="PTHR46461:SF1">
    <property type="entry name" value="KELCH DOMAIN-CONTAINING PROTEIN 3"/>
    <property type="match status" value="1"/>
</dbReference>
<accession>A0A816M467</accession>
<evidence type="ECO:0000313" key="8">
    <source>
        <dbReference type="Proteomes" id="UP000663824"/>
    </source>
</evidence>
<dbReference type="Pfam" id="PF24681">
    <property type="entry name" value="Kelch_KLHDC2_KLHL20_DRC7"/>
    <property type="match status" value="1"/>
</dbReference>
<evidence type="ECO:0000313" key="7">
    <source>
        <dbReference type="EMBL" id="CAF3937026.1"/>
    </source>
</evidence>
<dbReference type="InterPro" id="IPR052637">
    <property type="entry name" value="KLHDC3-like"/>
</dbReference>
<reference evidence="4" key="1">
    <citation type="submission" date="2021-02" db="EMBL/GenBank/DDBJ databases">
        <authorList>
            <person name="Nowell W R."/>
        </authorList>
    </citation>
    <scope>NUCLEOTIDE SEQUENCE</scope>
</reference>
<evidence type="ECO:0000313" key="3">
    <source>
        <dbReference type="EMBL" id="CAF1549457.1"/>
    </source>
</evidence>
<sequence length="396" mass="46188">MHWIQCTENGPRRVNHAAGALDDFIYSFGGYSNTEDYTRVTAIDINVLNIHTLKWYLLPKPKIIDPQYNLTPFSRYGHTIVVYKRKFYLWGGRNDHPVPCNRLFCFDPRSRQWSIVSVVGDFVPSPRDGHTACCINDRMYIFGGFEDDTQQFSNDLFYFDFIESSWHLNQTKIGDVIPQWRDFHSATELDGQMYVFGGRFDRIGPEQTTQNIYDDRLYVFNPDDASWSLITANGEIPCGRRSHSAFVHHGKLYIFGGYNNVMSFHFNDLYEFNPLTLLWHRIKPHGIPNPVPRRRQCCLVIDDRMYMFGGTSPISTSTFPNHSHEIQDVDARRTILYDQSDLYVLDFTPTLRTLCLFLLAQRKINVNILPKKFHQEYQLFTQSNLIRQRSTGETSG</sequence>
<dbReference type="Gene3D" id="2.120.10.80">
    <property type="entry name" value="Kelch-type beta propeller"/>
    <property type="match status" value="2"/>
</dbReference>
<name>A0A816M467_9BILA</name>
<dbReference type="EMBL" id="CAJOBJ010000446">
    <property type="protein sequence ID" value="CAF3823164.1"/>
    <property type="molecule type" value="Genomic_DNA"/>
</dbReference>
<keyword evidence="1" id="KW-0880">Kelch repeat</keyword>
<dbReference type="EMBL" id="CAJNOV010014432">
    <property type="protein sequence ID" value="CAF1549457.1"/>
    <property type="molecule type" value="Genomic_DNA"/>
</dbReference>
<protein>
    <recommendedName>
        <fullName evidence="9">Kelch domain-containing protein 3</fullName>
    </recommendedName>
</protein>
<evidence type="ECO:0000256" key="1">
    <source>
        <dbReference type="ARBA" id="ARBA00022441"/>
    </source>
</evidence>
<dbReference type="GO" id="GO:0005737">
    <property type="term" value="C:cytoplasm"/>
    <property type="evidence" value="ECO:0007669"/>
    <property type="project" value="TreeGrafter"/>
</dbReference>
<organism evidence="4 8">
    <name type="scientific">Rotaria magnacalcarata</name>
    <dbReference type="NCBI Taxonomy" id="392030"/>
    <lineage>
        <taxon>Eukaryota</taxon>
        <taxon>Metazoa</taxon>
        <taxon>Spiralia</taxon>
        <taxon>Gnathifera</taxon>
        <taxon>Rotifera</taxon>
        <taxon>Eurotatoria</taxon>
        <taxon>Bdelloidea</taxon>
        <taxon>Philodinida</taxon>
        <taxon>Philodinidae</taxon>
        <taxon>Rotaria</taxon>
    </lineage>
</organism>
<dbReference type="Proteomes" id="UP000663855">
    <property type="component" value="Unassembled WGS sequence"/>
</dbReference>
<evidence type="ECO:0000313" key="6">
    <source>
        <dbReference type="EMBL" id="CAF3823973.1"/>
    </source>
</evidence>
<dbReference type="SMART" id="SM00612">
    <property type="entry name" value="Kelch"/>
    <property type="match status" value="3"/>
</dbReference>
<evidence type="ECO:0000313" key="2">
    <source>
        <dbReference type="EMBL" id="CAF1471189.1"/>
    </source>
</evidence>
<dbReference type="OrthoDB" id="432528at2759"/>
<proteinExistence type="predicted"/>
<dbReference type="EMBL" id="CAJOBI010000452">
    <property type="protein sequence ID" value="CAF3823973.1"/>
    <property type="molecule type" value="Genomic_DNA"/>
</dbReference>
<dbReference type="Proteomes" id="UP000663824">
    <property type="component" value="Unassembled WGS sequence"/>
</dbReference>
<dbReference type="Proteomes" id="UP000663834">
    <property type="component" value="Unassembled WGS sequence"/>
</dbReference>
<dbReference type="SUPFAM" id="SSF117281">
    <property type="entry name" value="Kelch motif"/>
    <property type="match status" value="1"/>
</dbReference>
<dbReference type="Proteomes" id="UP000681720">
    <property type="component" value="Unassembled WGS sequence"/>
</dbReference>
<dbReference type="EMBL" id="CAJOBH010003088">
    <property type="protein sequence ID" value="CAF3937026.1"/>
    <property type="molecule type" value="Genomic_DNA"/>
</dbReference>
<evidence type="ECO:0000313" key="4">
    <source>
        <dbReference type="EMBL" id="CAF1975536.1"/>
    </source>
</evidence>
<dbReference type="PANTHER" id="PTHR46461">
    <property type="entry name" value="KELCH DOMAIN-CONTAINING PROTEIN 3"/>
    <property type="match status" value="1"/>
</dbReference>
<evidence type="ECO:0000313" key="5">
    <source>
        <dbReference type="EMBL" id="CAF3823164.1"/>
    </source>
</evidence>
<dbReference type="Proteomes" id="UP000681967">
    <property type="component" value="Unassembled WGS sequence"/>
</dbReference>
<gene>
    <name evidence="7" type="ORF">BYL167_LOCUS10307</name>
    <name evidence="3" type="ORF">CJN711_LOCUS30297</name>
    <name evidence="5" type="ORF">GIL414_LOCUS2345</name>
    <name evidence="2" type="ORF">KQP761_LOCUS13050</name>
    <name evidence="4" type="ORF">MBJ925_LOCUS7013</name>
    <name evidence="6" type="ORF">SMN809_LOCUS2455</name>
</gene>
<dbReference type="EMBL" id="CAJNRE010002366">
    <property type="protein sequence ID" value="CAF1975536.1"/>
    <property type="molecule type" value="Genomic_DNA"/>
</dbReference>
<dbReference type="InterPro" id="IPR006652">
    <property type="entry name" value="Kelch_1"/>
</dbReference>
<dbReference type="EMBL" id="CAJNOW010006022">
    <property type="protein sequence ID" value="CAF1471189.1"/>
    <property type="molecule type" value="Genomic_DNA"/>
</dbReference>
<evidence type="ECO:0008006" key="9">
    <source>
        <dbReference type="Google" id="ProtNLM"/>
    </source>
</evidence>
<dbReference type="InterPro" id="IPR015915">
    <property type="entry name" value="Kelch-typ_b-propeller"/>
</dbReference>